<name>A0A3D8RHV1_9HELO</name>
<dbReference type="AlphaFoldDB" id="A0A3D8RHV1"/>
<dbReference type="Proteomes" id="UP000256645">
    <property type="component" value="Unassembled WGS sequence"/>
</dbReference>
<dbReference type="PANTHER" id="PTHR38116">
    <property type="entry name" value="CHROMOSOME 7, WHOLE GENOME SHOTGUN SEQUENCE"/>
    <property type="match status" value="1"/>
</dbReference>
<dbReference type="OrthoDB" id="2245989at2759"/>
<dbReference type="PANTHER" id="PTHR38116:SF1">
    <property type="entry name" value="BZIP DOMAIN-CONTAINING PROTEIN"/>
    <property type="match status" value="1"/>
</dbReference>
<gene>
    <name evidence="1" type="ORF">BP6252_07457</name>
</gene>
<sequence length="273" mass="31286">MASVELVRLRQLNEARCSDDDWTGLGDQSERRRRQTRLAVRAHRKRKAAQKLENHMYGSKNVLRLPANQQHIGSSRHTVTPTILDLCIPSYLRWDGQVVPLRKLYPISRDHLLPLVEYNVLRASLTNVLILGYSHLMGSNNCGFGKSLPVFLNSYEYKGIPVSLRPTALQQSTPHPDWIDLLPSPRMRDNAIMTQHQFTNSELCADVMGGLVNSQHNIDSGLVVWSNPWEASGWELTEGFVRKWGFLIQGCTDLFQSTNRWRELRGEARLTWE</sequence>
<dbReference type="STRING" id="1849047.A0A3D8RHV1"/>
<keyword evidence="2" id="KW-1185">Reference proteome</keyword>
<evidence type="ECO:0000313" key="2">
    <source>
        <dbReference type="Proteomes" id="UP000256645"/>
    </source>
</evidence>
<dbReference type="InterPro" id="IPR021833">
    <property type="entry name" value="DUF3425"/>
</dbReference>
<evidence type="ECO:0000313" key="1">
    <source>
        <dbReference type="EMBL" id="RDW73550.1"/>
    </source>
</evidence>
<dbReference type="Pfam" id="PF11905">
    <property type="entry name" value="DUF3425"/>
    <property type="match status" value="1"/>
</dbReference>
<comment type="caution">
    <text evidence="1">The sequence shown here is derived from an EMBL/GenBank/DDBJ whole genome shotgun (WGS) entry which is preliminary data.</text>
</comment>
<reference evidence="1 2" key="1">
    <citation type="journal article" date="2018" name="IMA Fungus">
        <title>IMA Genome-F 9: Draft genome sequence of Annulohypoxylon stygium, Aspergillus mulundensis, Berkeleyomyces basicola (syn. Thielaviopsis basicola), Ceratocystis smalleyi, two Cercospora beticola strains, Coleophoma cylindrospora, Fusarium fracticaudum, Phialophora cf. hyalina, and Morchella septimelata.</title>
        <authorList>
            <person name="Wingfield B.D."/>
            <person name="Bills G.F."/>
            <person name="Dong Y."/>
            <person name="Huang W."/>
            <person name="Nel W.J."/>
            <person name="Swalarsk-Parry B.S."/>
            <person name="Vaghefi N."/>
            <person name="Wilken P.M."/>
            <person name="An Z."/>
            <person name="de Beer Z.W."/>
            <person name="De Vos L."/>
            <person name="Chen L."/>
            <person name="Duong T.A."/>
            <person name="Gao Y."/>
            <person name="Hammerbacher A."/>
            <person name="Kikkert J.R."/>
            <person name="Li Y."/>
            <person name="Li H."/>
            <person name="Li K."/>
            <person name="Li Q."/>
            <person name="Liu X."/>
            <person name="Ma X."/>
            <person name="Naidoo K."/>
            <person name="Pethybridge S.J."/>
            <person name="Sun J."/>
            <person name="Steenkamp E.T."/>
            <person name="van der Nest M.A."/>
            <person name="van Wyk S."/>
            <person name="Wingfield M.J."/>
            <person name="Xiong C."/>
            <person name="Yue Q."/>
            <person name="Zhang X."/>
        </authorList>
    </citation>
    <scope>NUCLEOTIDE SEQUENCE [LARGE SCALE GENOMIC DNA]</scope>
    <source>
        <strain evidence="1 2">BP6252</strain>
    </source>
</reference>
<organism evidence="1 2">
    <name type="scientific">Coleophoma cylindrospora</name>
    <dbReference type="NCBI Taxonomy" id="1849047"/>
    <lineage>
        <taxon>Eukaryota</taxon>
        <taxon>Fungi</taxon>
        <taxon>Dikarya</taxon>
        <taxon>Ascomycota</taxon>
        <taxon>Pezizomycotina</taxon>
        <taxon>Leotiomycetes</taxon>
        <taxon>Helotiales</taxon>
        <taxon>Dermateaceae</taxon>
        <taxon>Coleophoma</taxon>
    </lineage>
</organism>
<protein>
    <recommendedName>
        <fullName evidence="3">BZIP domain-containing protein</fullName>
    </recommendedName>
</protein>
<dbReference type="EMBL" id="PDLM01000007">
    <property type="protein sequence ID" value="RDW73550.1"/>
    <property type="molecule type" value="Genomic_DNA"/>
</dbReference>
<accession>A0A3D8RHV1</accession>
<evidence type="ECO:0008006" key="3">
    <source>
        <dbReference type="Google" id="ProtNLM"/>
    </source>
</evidence>
<proteinExistence type="predicted"/>